<dbReference type="GO" id="GO:0120241">
    <property type="term" value="F:2-iminobutanoate/2-iminopropanoate deaminase"/>
    <property type="evidence" value="ECO:0007669"/>
    <property type="project" value="UniProtKB-EC"/>
</dbReference>
<dbReference type="Pfam" id="PF01042">
    <property type="entry name" value="Ribonuc_L-PSP"/>
    <property type="match status" value="1"/>
</dbReference>
<dbReference type="PANTHER" id="PTHR43857">
    <property type="entry name" value="BLR7761 PROTEIN"/>
    <property type="match status" value="1"/>
</dbReference>
<proteinExistence type="predicted"/>
<gene>
    <name evidence="1" type="primary">yabJ_2</name>
    <name evidence="1" type="ORF">GALL_79880</name>
</gene>
<accession>A0A1J5T8C4</accession>
<organism evidence="1">
    <name type="scientific">mine drainage metagenome</name>
    <dbReference type="NCBI Taxonomy" id="410659"/>
    <lineage>
        <taxon>unclassified sequences</taxon>
        <taxon>metagenomes</taxon>
        <taxon>ecological metagenomes</taxon>
    </lineage>
</organism>
<dbReference type="InterPro" id="IPR006175">
    <property type="entry name" value="YjgF/YER057c/UK114"/>
</dbReference>
<reference evidence="1" key="1">
    <citation type="submission" date="2016-10" db="EMBL/GenBank/DDBJ databases">
        <title>Sequence of Gallionella enrichment culture.</title>
        <authorList>
            <person name="Poehlein A."/>
            <person name="Muehling M."/>
            <person name="Daniel R."/>
        </authorList>
    </citation>
    <scope>NUCLEOTIDE SEQUENCE</scope>
</reference>
<keyword evidence="1" id="KW-0378">Hydrolase</keyword>
<dbReference type="EC" id="3.5.99.10" evidence="1"/>
<dbReference type="Gene3D" id="3.30.1330.40">
    <property type="entry name" value="RutC-like"/>
    <property type="match status" value="1"/>
</dbReference>
<dbReference type="SUPFAM" id="SSF55298">
    <property type="entry name" value="YjgF-like"/>
    <property type="match status" value="1"/>
</dbReference>
<dbReference type="PANTHER" id="PTHR43857:SF1">
    <property type="entry name" value="YJGH FAMILY PROTEIN"/>
    <property type="match status" value="1"/>
</dbReference>
<dbReference type="CDD" id="cd06154">
    <property type="entry name" value="YjgF_YER057c_UK114_like_6"/>
    <property type="match status" value="1"/>
</dbReference>
<dbReference type="InterPro" id="IPR035959">
    <property type="entry name" value="RutC-like_sf"/>
</dbReference>
<sequence length="125" mass="13350">MSRRLISSGSPFEEVAGYSRAVVDGRWVFVAGTSGFANGQIAEGVVEQTEQIFATLKPVLAEAGASLADVVRVRVYLTNAADFEVIAPILGKHFQGIRPANTTVACTLVDPRMKVEIEVTALKAE</sequence>
<name>A0A1J5T8C4_9ZZZZ</name>
<evidence type="ECO:0000313" key="1">
    <source>
        <dbReference type="EMBL" id="OIR10060.1"/>
    </source>
</evidence>
<comment type="caution">
    <text evidence="1">The sequence shown here is derived from an EMBL/GenBank/DDBJ whole genome shotgun (WGS) entry which is preliminary data.</text>
</comment>
<dbReference type="AlphaFoldDB" id="A0A1J5T8C4"/>
<dbReference type="EMBL" id="MLJW01000024">
    <property type="protein sequence ID" value="OIR10060.1"/>
    <property type="molecule type" value="Genomic_DNA"/>
</dbReference>
<protein>
    <submittedName>
        <fullName evidence="1">2-iminobutanoate/2-iminopropanoate deaminase</fullName>
        <ecNumber evidence="1">3.5.99.10</ecNumber>
    </submittedName>
</protein>